<feature type="compositionally biased region" description="Polar residues" evidence="1">
    <location>
        <begin position="47"/>
        <end position="57"/>
    </location>
</feature>
<evidence type="ECO:0000313" key="4">
    <source>
        <dbReference type="Proteomes" id="UP001497522"/>
    </source>
</evidence>
<evidence type="ECO:0000313" key="3">
    <source>
        <dbReference type="EMBL" id="CAK9858810.1"/>
    </source>
</evidence>
<feature type="compositionally biased region" description="Polar residues" evidence="1">
    <location>
        <begin position="94"/>
        <end position="103"/>
    </location>
</feature>
<dbReference type="InterPro" id="IPR018247">
    <property type="entry name" value="EF_Hand_1_Ca_BS"/>
</dbReference>
<keyword evidence="4" id="KW-1185">Reference proteome</keyword>
<proteinExistence type="predicted"/>
<reference evidence="3 4" key="1">
    <citation type="submission" date="2024-03" db="EMBL/GenBank/DDBJ databases">
        <authorList>
            <consortium name="ELIXIR-Norway"/>
            <consortium name="Elixir Norway"/>
        </authorList>
    </citation>
    <scope>NUCLEOTIDE SEQUENCE [LARGE SCALE GENOMIC DNA]</scope>
</reference>
<dbReference type="InterPro" id="IPR002048">
    <property type="entry name" value="EF_hand_dom"/>
</dbReference>
<organism evidence="3 4">
    <name type="scientific">Sphagnum jensenii</name>
    <dbReference type="NCBI Taxonomy" id="128206"/>
    <lineage>
        <taxon>Eukaryota</taxon>
        <taxon>Viridiplantae</taxon>
        <taxon>Streptophyta</taxon>
        <taxon>Embryophyta</taxon>
        <taxon>Bryophyta</taxon>
        <taxon>Sphagnophytina</taxon>
        <taxon>Sphagnopsida</taxon>
        <taxon>Sphagnales</taxon>
        <taxon>Sphagnaceae</taxon>
        <taxon>Sphagnum</taxon>
    </lineage>
</organism>
<accession>A0ABP1A8F5</accession>
<sequence>MDVADVDGNGTLDYGEFVAATVHTDGSGYIENSWTIPLPGVLPGQPSLLSNNRQSGNGMPLPRVLPGQPSLFSNSRQSGNGMPLPCVLPRQPRLLNNNMQSGNDMPLPGVLPG</sequence>
<feature type="domain" description="EF-hand" evidence="2">
    <location>
        <begin position="1"/>
        <end position="27"/>
    </location>
</feature>
<gene>
    <name evidence="3" type="ORF">CSSPJE1EN2_LOCUS1805</name>
</gene>
<name>A0ABP1A8F5_9BRYO</name>
<dbReference type="PROSITE" id="PS00018">
    <property type="entry name" value="EF_HAND_1"/>
    <property type="match status" value="1"/>
</dbReference>
<dbReference type="PROSITE" id="PS50222">
    <property type="entry name" value="EF_HAND_2"/>
    <property type="match status" value="1"/>
</dbReference>
<evidence type="ECO:0000256" key="1">
    <source>
        <dbReference type="SAM" id="MobiDB-lite"/>
    </source>
</evidence>
<evidence type="ECO:0000259" key="2">
    <source>
        <dbReference type="PROSITE" id="PS50222"/>
    </source>
</evidence>
<dbReference type="Proteomes" id="UP001497522">
    <property type="component" value="Chromosome 1"/>
</dbReference>
<feature type="region of interest" description="Disordered" evidence="1">
    <location>
        <begin position="47"/>
        <end position="113"/>
    </location>
</feature>
<protein>
    <recommendedName>
        <fullName evidence="2">EF-hand domain-containing protein</fullName>
    </recommendedName>
</protein>
<feature type="compositionally biased region" description="Polar residues" evidence="1">
    <location>
        <begin position="70"/>
        <end position="80"/>
    </location>
</feature>
<dbReference type="EMBL" id="OZ023702">
    <property type="protein sequence ID" value="CAK9858810.1"/>
    <property type="molecule type" value="Genomic_DNA"/>
</dbReference>